<protein>
    <submittedName>
        <fullName evidence="1">Uncharacterized protein</fullName>
    </submittedName>
</protein>
<comment type="caution">
    <text evidence="1">The sequence shown here is derived from an EMBL/GenBank/DDBJ whole genome shotgun (WGS) entry which is preliminary data.</text>
</comment>
<reference evidence="1 2" key="1">
    <citation type="submission" date="2016-03" db="EMBL/GenBank/DDBJ databases">
        <authorList>
            <person name="Ploux O."/>
        </authorList>
    </citation>
    <scope>NUCLEOTIDE SEQUENCE [LARGE SCALE GENOMIC DNA]</scope>
    <source>
        <strain evidence="1 2">LPB0076</strain>
    </source>
</reference>
<gene>
    <name evidence="1" type="ORF">LPBF_00390</name>
</gene>
<dbReference type="RefSeq" id="WP_066330972.1">
    <property type="nucleotide sequence ID" value="NZ_CP017688.1"/>
</dbReference>
<dbReference type="Proteomes" id="UP000093510">
    <property type="component" value="Unassembled WGS sequence"/>
</dbReference>
<name>A0A1B9E9A1_9FLAO</name>
<proteinExistence type="predicted"/>
<dbReference type="EMBL" id="LVEP01000002">
    <property type="protein sequence ID" value="OCB78491.1"/>
    <property type="molecule type" value="Genomic_DNA"/>
</dbReference>
<sequence length="130" mass="15505">MSKFIKLFALFLIPILVVMTSFELLLRNIPNDYSYKKKYLDAKSDGIEVLFLGSSHIYFGINPEYITKKSFNVAHSSQSLNFDLEIIKKYKNRWKNLKYIIVPIDYFSMYTTLEDAIEKWRVKNYSIYLF</sequence>
<dbReference type="AlphaFoldDB" id="A0A1B9E9A1"/>
<evidence type="ECO:0000313" key="1">
    <source>
        <dbReference type="EMBL" id="OCB78491.1"/>
    </source>
</evidence>
<keyword evidence="2" id="KW-1185">Reference proteome</keyword>
<organism evidence="1 2">
    <name type="scientific">Flavobacterium crassostreae</name>
    <dbReference type="NCBI Taxonomy" id="1763534"/>
    <lineage>
        <taxon>Bacteria</taxon>
        <taxon>Pseudomonadati</taxon>
        <taxon>Bacteroidota</taxon>
        <taxon>Flavobacteriia</taxon>
        <taxon>Flavobacteriales</taxon>
        <taxon>Flavobacteriaceae</taxon>
        <taxon>Flavobacterium</taxon>
    </lineage>
</organism>
<dbReference type="STRING" id="1763534.GCA_001831475_01885"/>
<evidence type="ECO:0000313" key="2">
    <source>
        <dbReference type="Proteomes" id="UP000093510"/>
    </source>
</evidence>
<accession>A0A1B9E9A1</accession>
<dbReference type="OrthoDB" id="9761723at2"/>